<dbReference type="RefSeq" id="XP_058976246.1">
    <property type="nucleotide sequence ID" value="XM_059120263.1"/>
</dbReference>
<evidence type="ECO:0000313" key="1">
    <source>
        <dbReference type="Proteomes" id="UP001652621"/>
    </source>
</evidence>
<dbReference type="Proteomes" id="UP001652621">
    <property type="component" value="Unplaced"/>
</dbReference>
<evidence type="ECO:0000313" key="2">
    <source>
        <dbReference type="RefSeq" id="XP_058976246.1"/>
    </source>
</evidence>
<name>A0ABM3URT5_MUSDO</name>
<accession>A0ABM3URT5</accession>
<sequence length="250" mass="29212">MIWTQDALRCYHADGTVFTTETEEKTHIFGSDEFDSQISQSSSHILCEEEEDIEKGVKSENMKRFNHFKAMNTECPEEHEDERFVNYICNRFWMQHTSYAGVHIKWLDTSASNQSPIIMEILGIEGIILYTLPGDSNQRNSCEKHYEMKDQEGASGKAMQLVVHLWIADCLHFSVDEDGLEISVILERKSLLEDEQNIERDSLVLRLSYADYLTDVFKHWVNQIATFYQYNGQIKKQLYFVEKQGKGNEW</sequence>
<keyword evidence="1" id="KW-1185">Reference proteome</keyword>
<dbReference type="GeneID" id="131801501"/>
<proteinExistence type="predicted"/>
<protein>
    <submittedName>
        <fullName evidence="2">Uncharacterized protein LOC131801501</fullName>
    </submittedName>
</protein>
<organism evidence="1 2">
    <name type="scientific">Musca domestica</name>
    <name type="common">House fly</name>
    <dbReference type="NCBI Taxonomy" id="7370"/>
    <lineage>
        <taxon>Eukaryota</taxon>
        <taxon>Metazoa</taxon>
        <taxon>Ecdysozoa</taxon>
        <taxon>Arthropoda</taxon>
        <taxon>Hexapoda</taxon>
        <taxon>Insecta</taxon>
        <taxon>Pterygota</taxon>
        <taxon>Neoptera</taxon>
        <taxon>Endopterygota</taxon>
        <taxon>Diptera</taxon>
        <taxon>Brachycera</taxon>
        <taxon>Muscomorpha</taxon>
        <taxon>Muscoidea</taxon>
        <taxon>Muscidae</taxon>
        <taxon>Musca</taxon>
    </lineage>
</organism>
<reference evidence="2" key="1">
    <citation type="submission" date="2025-08" db="UniProtKB">
        <authorList>
            <consortium name="RefSeq"/>
        </authorList>
    </citation>
    <scope>IDENTIFICATION</scope>
    <source>
        <strain evidence="2">Aabys</strain>
        <tissue evidence="2">Whole body</tissue>
    </source>
</reference>
<gene>
    <name evidence="2" type="primary">LOC131801501</name>
</gene>